<dbReference type="GO" id="GO:0000166">
    <property type="term" value="F:nucleotide binding"/>
    <property type="evidence" value="ECO:0007669"/>
    <property type="project" value="UniProtKB-KW"/>
</dbReference>
<evidence type="ECO:0000256" key="10">
    <source>
        <dbReference type="ARBA" id="ARBA00022605"/>
    </source>
</evidence>
<comment type="cofactor">
    <cofactor evidence="2 18">
        <name>NAD(+)</name>
        <dbReference type="ChEBI" id="CHEBI:57540"/>
    </cofactor>
</comment>
<evidence type="ECO:0000256" key="15">
    <source>
        <dbReference type="ARBA" id="ARBA00023141"/>
    </source>
</evidence>
<dbReference type="UniPathway" id="UPA00053">
    <property type="reaction ID" value="UER00085"/>
</dbReference>
<dbReference type="GO" id="GO:0009423">
    <property type="term" value="P:chorismate biosynthetic process"/>
    <property type="evidence" value="ECO:0007669"/>
    <property type="project" value="UniProtKB-UniRule"/>
</dbReference>
<feature type="domain" description="3-dehydroquinate synthase C-terminal" evidence="20">
    <location>
        <begin position="193"/>
        <end position="334"/>
    </location>
</feature>
<comment type="cofactor">
    <cofactor evidence="18">
        <name>Co(2+)</name>
        <dbReference type="ChEBI" id="CHEBI:48828"/>
    </cofactor>
    <cofactor evidence="18">
        <name>Zn(2+)</name>
        <dbReference type="ChEBI" id="CHEBI:29105"/>
    </cofactor>
    <text evidence="18">Binds 1 divalent metal cation per subunit. Can use either Co(2+) or Zn(2+).</text>
</comment>
<dbReference type="FunFam" id="3.40.50.1970:FF:000007">
    <property type="entry name" value="Pentafunctional AROM polypeptide"/>
    <property type="match status" value="1"/>
</dbReference>
<dbReference type="NCBIfam" id="TIGR01357">
    <property type="entry name" value="aroB"/>
    <property type="match status" value="1"/>
</dbReference>
<keyword evidence="12 18" id="KW-0547">Nucleotide-binding</keyword>
<dbReference type="EC" id="4.2.3.4" evidence="7 18"/>
<evidence type="ECO:0000259" key="20">
    <source>
        <dbReference type="Pfam" id="PF24621"/>
    </source>
</evidence>
<comment type="cofactor">
    <cofactor evidence="3">
        <name>Zn(2+)</name>
        <dbReference type="ChEBI" id="CHEBI:29105"/>
    </cofactor>
</comment>
<sequence>MQVQKGGNLTAMSDIMIKLSHKTYPIHIEKGLMDSIGKEIKKIYSGKKIAVVTDSNVNSFYGQKLEEALKEENYNVKTFVVEAGEKSKSINVLLKLYDDLLGFEMTRGDLIIALGGGVVGDLTGFAAATTLRGIPFVQIPTSLLAQIDSSIGGKVAVDLPRGKNLIGNFYHPEAVFIDPNVLKTLDKKFLHDGMGEVIKYGAIKDRALFDTLLSFNDDEELLNNIDEIIYKCCNIKKEVVEKDEKDKGDRMMLNFGHTIGHAIEKYFNYERYTHGEAVAIGMYKITEKSEAMGITEKGTADLLKKILIKYSLPFEIEALDKCKVLETISMDKKNDRDRINIILLNKLGEAFIKNIDSKLMENYI</sequence>
<evidence type="ECO:0000256" key="2">
    <source>
        <dbReference type="ARBA" id="ARBA00001911"/>
    </source>
</evidence>
<dbReference type="GO" id="GO:0003856">
    <property type="term" value="F:3-dehydroquinate synthase activity"/>
    <property type="evidence" value="ECO:0007669"/>
    <property type="project" value="UniProtKB-UniRule"/>
</dbReference>
<keyword evidence="17 18" id="KW-0170">Cobalt</keyword>
<feature type="binding site" evidence="18">
    <location>
        <position position="163"/>
    </location>
    <ligand>
        <name>NAD(+)</name>
        <dbReference type="ChEBI" id="CHEBI:57540"/>
    </ligand>
</feature>
<dbReference type="eggNOG" id="COG0337">
    <property type="taxonomic scope" value="Bacteria"/>
</dbReference>
<keyword evidence="14 18" id="KW-0520">NAD</keyword>
<dbReference type="InterPro" id="IPR056179">
    <property type="entry name" value="DHQS_C"/>
</dbReference>
<evidence type="ECO:0000256" key="14">
    <source>
        <dbReference type="ARBA" id="ARBA00023027"/>
    </source>
</evidence>
<evidence type="ECO:0000256" key="13">
    <source>
        <dbReference type="ARBA" id="ARBA00022833"/>
    </source>
</evidence>
<proteinExistence type="inferred from homology"/>
<dbReference type="PATRIC" id="fig|86416.3.peg.4653"/>
<evidence type="ECO:0000256" key="5">
    <source>
        <dbReference type="ARBA" id="ARBA00004661"/>
    </source>
</evidence>
<dbReference type="Pfam" id="PF24621">
    <property type="entry name" value="DHQS_C"/>
    <property type="match status" value="1"/>
</dbReference>
<dbReference type="HOGENOM" id="CLU_001201_0_1_9"/>
<gene>
    <name evidence="18" type="primary">aroB</name>
    <name evidence="21" type="ORF">Clopa_4663</name>
</gene>
<feature type="binding site" evidence="18">
    <location>
        <position position="257"/>
    </location>
    <ligand>
        <name>Zn(2+)</name>
        <dbReference type="ChEBI" id="CHEBI:29105"/>
    </ligand>
</feature>
<dbReference type="GO" id="GO:0008652">
    <property type="term" value="P:amino acid biosynthetic process"/>
    <property type="evidence" value="ECO:0007669"/>
    <property type="project" value="UniProtKB-KW"/>
</dbReference>
<comment type="catalytic activity">
    <reaction evidence="1 18">
        <text>7-phospho-2-dehydro-3-deoxy-D-arabino-heptonate = 3-dehydroquinate + phosphate</text>
        <dbReference type="Rhea" id="RHEA:21968"/>
        <dbReference type="ChEBI" id="CHEBI:32364"/>
        <dbReference type="ChEBI" id="CHEBI:43474"/>
        <dbReference type="ChEBI" id="CHEBI:58394"/>
        <dbReference type="EC" id="4.2.3.4"/>
    </reaction>
</comment>
<dbReference type="EMBL" id="CP003261">
    <property type="protein sequence ID" value="AGK99352.1"/>
    <property type="molecule type" value="Genomic_DNA"/>
</dbReference>
<keyword evidence="10 18" id="KW-0028">Amino-acid biosynthesis</keyword>
<dbReference type="Proteomes" id="UP000013523">
    <property type="component" value="Chromosome"/>
</dbReference>
<dbReference type="PANTHER" id="PTHR43622">
    <property type="entry name" value="3-DEHYDROQUINATE SYNTHASE"/>
    <property type="match status" value="1"/>
</dbReference>
<evidence type="ECO:0000256" key="7">
    <source>
        <dbReference type="ARBA" id="ARBA00013031"/>
    </source>
</evidence>
<comment type="similarity">
    <text evidence="6 18">Belongs to the sugar phosphate cyclases superfamily. Dehydroquinate synthase family.</text>
</comment>
<feature type="binding site" evidence="18">
    <location>
        <position position="154"/>
    </location>
    <ligand>
        <name>NAD(+)</name>
        <dbReference type="ChEBI" id="CHEBI:57540"/>
    </ligand>
</feature>
<evidence type="ECO:0000256" key="4">
    <source>
        <dbReference type="ARBA" id="ARBA00004496"/>
    </source>
</evidence>
<organism evidence="21 22">
    <name type="scientific">Clostridium pasteurianum BC1</name>
    <dbReference type="NCBI Taxonomy" id="86416"/>
    <lineage>
        <taxon>Bacteria</taxon>
        <taxon>Bacillati</taxon>
        <taxon>Bacillota</taxon>
        <taxon>Clostridia</taxon>
        <taxon>Eubacteriales</taxon>
        <taxon>Clostridiaceae</taxon>
        <taxon>Clostridium</taxon>
    </lineage>
</organism>
<dbReference type="InterPro" id="IPR016037">
    <property type="entry name" value="DHQ_synth_AroB"/>
</dbReference>
<keyword evidence="13 18" id="KW-0862">Zinc</keyword>
<evidence type="ECO:0000256" key="9">
    <source>
        <dbReference type="ARBA" id="ARBA00022490"/>
    </source>
</evidence>
<evidence type="ECO:0000256" key="12">
    <source>
        <dbReference type="ARBA" id="ARBA00022741"/>
    </source>
</evidence>
<reference evidence="21 22" key="1">
    <citation type="submission" date="2012-01" db="EMBL/GenBank/DDBJ databases">
        <title>Complete sequence of chromosome of Clostridium pasteurianum BC1.</title>
        <authorList>
            <consortium name="US DOE Joint Genome Institute"/>
            <person name="Lucas S."/>
            <person name="Han J."/>
            <person name="Lapidus A."/>
            <person name="Cheng J.-F."/>
            <person name="Goodwin L."/>
            <person name="Pitluck S."/>
            <person name="Peters L."/>
            <person name="Mikhailova N."/>
            <person name="Teshima H."/>
            <person name="Detter J.C."/>
            <person name="Han C."/>
            <person name="Tapia R."/>
            <person name="Land M."/>
            <person name="Hauser L."/>
            <person name="Kyrpides N."/>
            <person name="Ivanova N."/>
            <person name="Pagani I."/>
            <person name="Dunn J."/>
            <person name="Taghavi S."/>
            <person name="Francis A."/>
            <person name="van der Lelie D."/>
            <person name="Woyke T."/>
        </authorList>
    </citation>
    <scope>NUCLEOTIDE SEQUENCE [LARGE SCALE GENOMIC DNA]</scope>
    <source>
        <strain evidence="21 22">BC1</strain>
    </source>
</reference>
<dbReference type="InterPro" id="IPR030960">
    <property type="entry name" value="DHQS/DOIS_N"/>
</dbReference>
<keyword evidence="22" id="KW-1185">Reference proteome</keyword>
<accession>R4K844</accession>
<dbReference type="PANTHER" id="PTHR43622:SF7">
    <property type="entry name" value="3-DEHYDROQUINATE SYNTHASE, CHLOROPLASTIC"/>
    <property type="match status" value="1"/>
</dbReference>
<feature type="binding site" evidence="18">
    <location>
        <begin position="117"/>
        <end position="121"/>
    </location>
    <ligand>
        <name>NAD(+)</name>
        <dbReference type="ChEBI" id="CHEBI:57540"/>
    </ligand>
</feature>
<dbReference type="Gene3D" id="3.40.50.1970">
    <property type="match status" value="1"/>
</dbReference>
<dbReference type="PIRSF" id="PIRSF001455">
    <property type="entry name" value="DHQ_synth"/>
    <property type="match status" value="1"/>
</dbReference>
<name>R4K844_CLOPA</name>
<evidence type="ECO:0000256" key="3">
    <source>
        <dbReference type="ARBA" id="ARBA00001947"/>
    </source>
</evidence>
<comment type="caution">
    <text evidence="18">Lacks conserved residue(s) required for the propagation of feature annotation.</text>
</comment>
<keyword evidence="11 18" id="KW-0479">Metal-binding</keyword>
<protein>
    <recommendedName>
        <fullName evidence="8 18">3-dehydroquinate synthase</fullName>
        <shortName evidence="18">DHQS</shortName>
        <ecNumber evidence="7 18">4.2.3.4</ecNumber>
    </recommendedName>
</protein>
<evidence type="ECO:0000256" key="17">
    <source>
        <dbReference type="ARBA" id="ARBA00023285"/>
    </source>
</evidence>
<dbReference type="Gene3D" id="1.20.1090.10">
    <property type="entry name" value="Dehydroquinate synthase-like - alpha domain"/>
    <property type="match status" value="1"/>
</dbReference>
<evidence type="ECO:0000256" key="6">
    <source>
        <dbReference type="ARBA" id="ARBA00005412"/>
    </source>
</evidence>
<dbReference type="CDD" id="cd08195">
    <property type="entry name" value="DHQS"/>
    <property type="match status" value="1"/>
</dbReference>
<dbReference type="GO" id="GO:0009073">
    <property type="term" value="P:aromatic amino acid family biosynthetic process"/>
    <property type="evidence" value="ECO:0007669"/>
    <property type="project" value="UniProtKB-KW"/>
</dbReference>
<evidence type="ECO:0000256" key="8">
    <source>
        <dbReference type="ARBA" id="ARBA00017684"/>
    </source>
</evidence>
<comment type="subcellular location">
    <subcellularLocation>
        <location evidence="4 18">Cytoplasm</location>
    </subcellularLocation>
</comment>
<evidence type="ECO:0000256" key="1">
    <source>
        <dbReference type="ARBA" id="ARBA00001393"/>
    </source>
</evidence>
<keyword evidence="15 18" id="KW-0057">Aromatic amino acid biosynthesis</keyword>
<dbReference type="GO" id="GO:0046872">
    <property type="term" value="F:metal ion binding"/>
    <property type="evidence" value="ECO:0007669"/>
    <property type="project" value="UniProtKB-KW"/>
</dbReference>
<feature type="binding site" evidence="18">
    <location>
        <position position="274"/>
    </location>
    <ligand>
        <name>Zn(2+)</name>
        <dbReference type="ChEBI" id="CHEBI:29105"/>
    </ligand>
</feature>
<dbReference type="InterPro" id="IPR050071">
    <property type="entry name" value="Dehydroquinate_synthase"/>
</dbReference>
<comment type="pathway">
    <text evidence="5 18">Metabolic intermediate biosynthesis; chorismate biosynthesis; chorismate from D-erythrose 4-phosphate and phosphoenolpyruvate: step 2/7.</text>
</comment>
<dbReference type="Pfam" id="PF01761">
    <property type="entry name" value="DHQ_synthase"/>
    <property type="match status" value="1"/>
</dbReference>
<feature type="domain" description="3-dehydroquinate synthase N-terminal" evidence="19">
    <location>
        <begin position="79"/>
        <end position="189"/>
    </location>
</feature>
<dbReference type="KEGG" id="cpas:Clopa_4663"/>
<feature type="binding site" evidence="18">
    <location>
        <position position="196"/>
    </location>
    <ligand>
        <name>Zn(2+)</name>
        <dbReference type="ChEBI" id="CHEBI:29105"/>
    </ligand>
</feature>
<feature type="binding site" evidence="18">
    <location>
        <begin position="141"/>
        <end position="142"/>
    </location>
    <ligand>
        <name>NAD(+)</name>
        <dbReference type="ChEBI" id="CHEBI:57540"/>
    </ligand>
</feature>
<dbReference type="SUPFAM" id="SSF56796">
    <property type="entry name" value="Dehydroquinate synthase-like"/>
    <property type="match status" value="1"/>
</dbReference>
<evidence type="ECO:0000313" key="22">
    <source>
        <dbReference type="Proteomes" id="UP000013523"/>
    </source>
</evidence>
<evidence type="ECO:0000256" key="18">
    <source>
        <dbReference type="HAMAP-Rule" id="MF_00110"/>
    </source>
</evidence>
<dbReference type="AlphaFoldDB" id="R4K844"/>
<dbReference type="HAMAP" id="MF_00110">
    <property type="entry name" value="DHQ_synthase"/>
    <property type="match status" value="1"/>
</dbReference>
<keyword evidence="9 18" id="KW-0963">Cytoplasm</keyword>
<dbReference type="InterPro" id="IPR030963">
    <property type="entry name" value="DHQ_synth_fam"/>
</dbReference>
<evidence type="ECO:0000313" key="21">
    <source>
        <dbReference type="EMBL" id="AGK99352.1"/>
    </source>
</evidence>
<keyword evidence="16 18" id="KW-0456">Lyase</keyword>
<evidence type="ECO:0000259" key="19">
    <source>
        <dbReference type="Pfam" id="PF01761"/>
    </source>
</evidence>
<dbReference type="STRING" id="86416.Clopa_4663"/>
<evidence type="ECO:0000256" key="16">
    <source>
        <dbReference type="ARBA" id="ARBA00023239"/>
    </source>
</evidence>
<dbReference type="GO" id="GO:0005737">
    <property type="term" value="C:cytoplasm"/>
    <property type="evidence" value="ECO:0007669"/>
    <property type="project" value="UniProtKB-SubCell"/>
</dbReference>
<comment type="function">
    <text evidence="18">Catalyzes the conversion of 3-deoxy-D-arabino-heptulosonate 7-phosphate (DAHP) to dehydroquinate (DHQ).</text>
</comment>
<evidence type="ECO:0000256" key="11">
    <source>
        <dbReference type="ARBA" id="ARBA00022723"/>
    </source>
</evidence>